<proteinExistence type="predicted"/>
<dbReference type="AlphaFoldDB" id="A0AAW6WCS1"/>
<reference evidence="2" key="1">
    <citation type="journal article" date="2022" name="Gene">
        <title>A genome-led study on the pathogenesis of Fusobacterium necrophorum infections.</title>
        <authorList>
            <person name="Thapa G."/>
            <person name="Jayal A."/>
            <person name="Sikazwe E."/>
            <person name="Perry T."/>
            <person name="Mohammed Al Balushi A."/>
            <person name="Livingstone P."/>
        </authorList>
    </citation>
    <scope>NUCLEOTIDE SEQUENCE</scope>
    <source>
        <strain evidence="2">BRON_8</strain>
    </source>
</reference>
<protein>
    <submittedName>
        <fullName evidence="2">Uncharacterized protein</fullName>
    </submittedName>
</protein>
<evidence type="ECO:0000313" key="3">
    <source>
        <dbReference type="Proteomes" id="UP001173223"/>
    </source>
</evidence>
<evidence type="ECO:0000313" key="2">
    <source>
        <dbReference type="EMBL" id="MDK4512569.1"/>
    </source>
</evidence>
<keyword evidence="1" id="KW-0175">Coiled coil</keyword>
<organism evidence="2 3">
    <name type="scientific">Fusobacterium necrophorum</name>
    <dbReference type="NCBI Taxonomy" id="859"/>
    <lineage>
        <taxon>Bacteria</taxon>
        <taxon>Fusobacteriati</taxon>
        <taxon>Fusobacteriota</taxon>
        <taxon>Fusobacteriia</taxon>
        <taxon>Fusobacteriales</taxon>
        <taxon>Fusobacteriaceae</taxon>
        <taxon>Fusobacterium</taxon>
    </lineage>
</organism>
<accession>A0AAW6WCS1</accession>
<name>A0AAW6WCS1_9FUSO</name>
<dbReference type="RefSeq" id="WP_285049195.1">
    <property type="nucleotide sequence ID" value="NZ_JAMGTK010000019.1"/>
</dbReference>
<gene>
    <name evidence="2" type="ORF">MWG07_09935</name>
</gene>
<comment type="caution">
    <text evidence="2">The sequence shown here is derived from an EMBL/GenBank/DDBJ whole genome shotgun (WGS) entry which is preliminary data.</text>
</comment>
<dbReference type="Proteomes" id="UP001173223">
    <property type="component" value="Unassembled WGS sequence"/>
</dbReference>
<keyword evidence="3" id="KW-1185">Reference proteome</keyword>
<dbReference type="EMBL" id="JAMGTK010000019">
    <property type="protein sequence ID" value="MDK4512569.1"/>
    <property type="molecule type" value="Genomic_DNA"/>
</dbReference>
<reference evidence="2" key="2">
    <citation type="submission" date="2022-04" db="EMBL/GenBank/DDBJ databases">
        <authorList>
            <person name="Livingstone P.G."/>
        </authorList>
    </citation>
    <scope>NUCLEOTIDE SEQUENCE</scope>
    <source>
        <strain evidence="2">BRON_8</strain>
    </source>
</reference>
<evidence type="ECO:0000256" key="1">
    <source>
        <dbReference type="SAM" id="Coils"/>
    </source>
</evidence>
<sequence length="130" mass="14961">MTLQEANERFENALALIGKEEEYQLQYSFVFDNGQPLYTVELANIYGAIPHREGLIEAYIKGLGYIEVEVQEYQDCLSESEVIAYVNSLAEKLEKDIEKAIEEANEEKMTDELYKAKYPSLWAEDKAMGF</sequence>
<feature type="coiled-coil region" evidence="1">
    <location>
        <begin position="83"/>
        <end position="110"/>
    </location>
</feature>